<name>A0AAD5XEP2_9FUNG</name>
<gene>
    <name evidence="4" type="ORF">HK100_003312</name>
</gene>
<sequence length="373" mass="41262">MADALKKPQIIVLETKSLNYTPYDVKWIPCSARFVVLGQYARGTGAVAVYELEQGRAVLVKEIEKPHAIKCGTFGASTLEERHLATGDFEGNLNVYDLERPDVPVFSTKAHDLIINCIDGCGGVGIQTGPPEIATGSRDGTVKVWDVRQKDKPVAVISPAEGEQRRDAWTVAFGNSFNNEERVLSAGYENGDLKMFDLKTMSLLWETNTRNGICCAEFDRKDIQMNKMVVTSVESSFQVFDLRTRHPTYGFTALSTKNKDNTTIWTVKHLPQNRDIFVTSSGSGSLNFEGKLKQNTSKNQTKNLCSKYPGNRVKQDPKDKLNVGVVGTVELLNNATLAEQPISAFDWSPDKLGLCVFSAFDQQIRVAIVTKLA</sequence>
<dbReference type="SUPFAM" id="SSF50978">
    <property type="entry name" value="WD40 repeat-like"/>
    <property type="match status" value="1"/>
</dbReference>
<accession>A0AAD5XEP2</accession>
<proteinExistence type="predicted"/>
<comment type="caution">
    <text evidence="4">The sequence shown here is derived from an EMBL/GenBank/DDBJ whole genome shotgun (WGS) entry which is preliminary data.</text>
</comment>
<reference evidence="4" key="1">
    <citation type="submission" date="2020-05" db="EMBL/GenBank/DDBJ databases">
        <title>Phylogenomic resolution of chytrid fungi.</title>
        <authorList>
            <person name="Stajich J.E."/>
            <person name="Amses K."/>
            <person name="Simmons R."/>
            <person name="Seto K."/>
            <person name="Myers J."/>
            <person name="Bonds A."/>
            <person name="Quandt C.A."/>
            <person name="Barry K."/>
            <person name="Liu P."/>
            <person name="Grigoriev I."/>
            <person name="Longcore J.E."/>
            <person name="James T.Y."/>
        </authorList>
    </citation>
    <scope>NUCLEOTIDE SEQUENCE</scope>
    <source>
        <strain evidence="4">JEL0513</strain>
    </source>
</reference>
<feature type="repeat" description="WD" evidence="3">
    <location>
        <begin position="133"/>
        <end position="155"/>
    </location>
</feature>
<dbReference type="AlphaFoldDB" id="A0AAD5XEP2"/>
<dbReference type="PANTHER" id="PTHR10971">
    <property type="entry name" value="MRNA EXPORT FACTOR AND BUB3"/>
    <property type="match status" value="1"/>
</dbReference>
<dbReference type="InterPro" id="IPR036322">
    <property type="entry name" value="WD40_repeat_dom_sf"/>
</dbReference>
<dbReference type="SMART" id="SM00320">
    <property type="entry name" value="WD40"/>
    <property type="match status" value="4"/>
</dbReference>
<dbReference type="PROSITE" id="PS00678">
    <property type="entry name" value="WD_REPEATS_1"/>
    <property type="match status" value="1"/>
</dbReference>
<evidence type="ECO:0000313" key="5">
    <source>
        <dbReference type="Proteomes" id="UP001211907"/>
    </source>
</evidence>
<dbReference type="PROSITE" id="PS50082">
    <property type="entry name" value="WD_REPEATS_2"/>
    <property type="match status" value="1"/>
</dbReference>
<dbReference type="Pfam" id="PF00400">
    <property type="entry name" value="WD40"/>
    <property type="match status" value="1"/>
</dbReference>
<evidence type="ECO:0008006" key="6">
    <source>
        <dbReference type="Google" id="ProtNLM"/>
    </source>
</evidence>
<organism evidence="4 5">
    <name type="scientific">Physocladia obscura</name>
    <dbReference type="NCBI Taxonomy" id="109957"/>
    <lineage>
        <taxon>Eukaryota</taxon>
        <taxon>Fungi</taxon>
        <taxon>Fungi incertae sedis</taxon>
        <taxon>Chytridiomycota</taxon>
        <taxon>Chytridiomycota incertae sedis</taxon>
        <taxon>Chytridiomycetes</taxon>
        <taxon>Chytridiales</taxon>
        <taxon>Chytriomycetaceae</taxon>
        <taxon>Physocladia</taxon>
    </lineage>
</organism>
<evidence type="ECO:0000256" key="2">
    <source>
        <dbReference type="ARBA" id="ARBA00022737"/>
    </source>
</evidence>
<dbReference type="Proteomes" id="UP001211907">
    <property type="component" value="Unassembled WGS sequence"/>
</dbReference>
<keyword evidence="1 3" id="KW-0853">WD repeat</keyword>
<dbReference type="EMBL" id="JADGJH010001818">
    <property type="protein sequence ID" value="KAJ3109336.1"/>
    <property type="molecule type" value="Genomic_DNA"/>
</dbReference>
<dbReference type="Gene3D" id="2.130.10.10">
    <property type="entry name" value="YVTN repeat-like/Quinoprotein amine dehydrogenase"/>
    <property type="match status" value="1"/>
</dbReference>
<dbReference type="InterPro" id="IPR015943">
    <property type="entry name" value="WD40/YVTN_repeat-like_dom_sf"/>
</dbReference>
<keyword evidence="5" id="KW-1185">Reference proteome</keyword>
<evidence type="ECO:0000256" key="1">
    <source>
        <dbReference type="ARBA" id="ARBA00022574"/>
    </source>
</evidence>
<evidence type="ECO:0000256" key="3">
    <source>
        <dbReference type="PROSITE-ProRule" id="PRU00221"/>
    </source>
</evidence>
<dbReference type="InterPro" id="IPR019775">
    <property type="entry name" value="WD40_repeat_CS"/>
</dbReference>
<protein>
    <recommendedName>
        <fullName evidence="6">WD repeat-containing protein 92</fullName>
    </recommendedName>
</protein>
<keyword evidence="2" id="KW-0677">Repeat</keyword>
<dbReference type="InterPro" id="IPR001680">
    <property type="entry name" value="WD40_rpt"/>
</dbReference>
<evidence type="ECO:0000313" key="4">
    <source>
        <dbReference type="EMBL" id="KAJ3109336.1"/>
    </source>
</evidence>